<comment type="caution">
    <text evidence="1">The sequence shown here is derived from an EMBL/GenBank/DDBJ whole genome shotgun (WGS) entry which is preliminary data.</text>
</comment>
<evidence type="ECO:0000313" key="1">
    <source>
        <dbReference type="EMBL" id="MBA2853097.1"/>
    </source>
</evidence>
<dbReference type="RefSeq" id="WP_181504207.1">
    <property type="nucleotide sequence ID" value="NZ_JACDUK010000002.1"/>
</dbReference>
<name>A0A7J9P0M4_METMI</name>
<proteinExistence type="predicted"/>
<reference evidence="1 2" key="1">
    <citation type="submission" date="2020-07" db="EMBL/GenBank/DDBJ databases">
        <title>Genomic Encyclopedia of Type Strains, Phase IV (KMG-V): Genome sequencing to study the core and pangenomes of soil and plant-associated prokaryotes.</title>
        <authorList>
            <person name="Whitman W."/>
        </authorList>
    </citation>
    <scope>NUCLEOTIDE SEQUENCE [LARGE SCALE GENOMIC DNA]</scope>
    <source>
        <strain evidence="1 2">S1</strain>
    </source>
</reference>
<sequence length="82" mass="9328">MDDFEKIINSLSDKEVILRVDLKQNIKVINFKIGSMDINGELGISFRSINPEKKAEEIPENIIEVPEEVSDAAEKVEEKLKI</sequence>
<dbReference type="AlphaFoldDB" id="A0A7J9P0M4"/>
<accession>A0A7J9P0M4</accession>
<gene>
    <name evidence="1" type="ORF">HNP89_001054</name>
</gene>
<protein>
    <submittedName>
        <fullName evidence="1">Uncharacterized protein</fullName>
    </submittedName>
</protein>
<dbReference type="Proteomes" id="UP000522365">
    <property type="component" value="Unassembled WGS sequence"/>
</dbReference>
<organism evidence="1 2">
    <name type="scientific">Methanococcus maripaludis</name>
    <name type="common">Methanococcus deltae</name>
    <dbReference type="NCBI Taxonomy" id="39152"/>
    <lineage>
        <taxon>Archaea</taxon>
        <taxon>Methanobacteriati</taxon>
        <taxon>Methanobacteriota</taxon>
        <taxon>Methanomada group</taxon>
        <taxon>Methanococci</taxon>
        <taxon>Methanococcales</taxon>
        <taxon>Methanococcaceae</taxon>
        <taxon>Methanococcus</taxon>
    </lineage>
</organism>
<evidence type="ECO:0000313" key="2">
    <source>
        <dbReference type="Proteomes" id="UP000522365"/>
    </source>
</evidence>
<dbReference type="EMBL" id="JACDUK010000002">
    <property type="protein sequence ID" value="MBA2853097.1"/>
    <property type="molecule type" value="Genomic_DNA"/>
</dbReference>